<feature type="compositionally biased region" description="Basic and acidic residues" evidence="1">
    <location>
        <begin position="106"/>
        <end position="126"/>
    </location>
</feature>
<evidence type="ECO:0000256" key="1">
    <source>
        <dbReference type="SAM" id="MobiDB-lite"/>
    </source>
</evidence>
<dbReference type="Proteomes" id="UP000245119">
    <property type="component" value="Linkage Group LG12"/>
</dbReference>
<reference evidence="2 3" key="1">
    <citation type="submission" date="2018-04" db="EMBL/GenBank/DDBJ databases">
        <title>The genome of golden apple snail Pomacea canaliculata provides insight into stress tolerance and invasive adaptation.</title>
        <authorList>
            <person name="Liu C."/>
            <person name="Liu B."/>
            <person name="Ren Y."/>
            <person name="Zhang Y."/>
            <person name="Wang H."/>
            <person name="Li S."/>
            <person name="Jiang F."/>
            <person name="Yin L."/>
            <person name="Zhang G."/>
            <person name="Qian W."/>
            <person name="Fan W."/>
        </authorList>
    </citation>
    <scope>NUCLEOTIDE SEQUENCE [LARGE SCALE GENOMIC DNA]</scope>
    <source>
        <strain evidence="2">SZHN2017</strain>
        <tissue evidence="2">Muscle</tissue>
    </source>
</reference>
<name>A0A2T7NII3_POMCA</name>
<organism evidence="2 3">
    <name type="scientific">Pomacea canaliculata</name>
    <name type="common">Golden apple snail</name>
    <dbReference type="NCBI Taxonomy" id="400727"/>
    <lineage>
        <taxon>Eukaryota</taxon>
        <taxon>Metazoa</taxon>
        <taxon>Spiralia</taxon>
        <taxon>Lophotrochozoa</taxon>
        <taxon>Mollusca</taxon>
        <taxon>Gastropoda</taxon>
        <taxon>Caenogastropoda</taxon>
        <taxon>Architaenioglossa</taxon>
        <taxon>Ampullarioidea</taxon>
        <taxon>Ampullariidae</taxon>
        <taxon>Pomacea</taxon>
    </lineage>
</organism>
<evidence type="ECO:0000313" key="3">
    <source>
        <dbReference type="Proteomes" id="UP000245119"/>
    </source>
</evidence>
<proteinExistence type="predicted"/>
<feature type="compositionally biased region" description="Basic residues" evidence="1">
    <location>
        <begin position="21"/>
        <end position="30"/>
    </location>
</feature>
<dbReference type="EMBL" id="PZQS01000012">
    <property type="protein sequence ID" value="PVD20956.1"/>
    <property type="molecule type" value="Genomic_DNA"/>
</dbReference>
<dbReference type="AlphaFoldDB" id="A0A2T7NII3"/>
<accession>A0A2T7NII3</accession>
<feature type="region of interest" description="Disordered" evidence="1">
    <location>
        <begin position="1"/>
        <end position="126"/>
    </location>
</feature>
<comment type="caution">
    <text evidence="2">The sequence shown here is derived from an EMBL/GenBank/DDBJ whole genome shotgun (WGS) entry which is preliminary data.</text>
</comment>
<gene>
    <name evidence="2" type="ORF">C0Q70_19119</name>
</gene>
<keyword evidence="3" id="KW-1185">Reference proteome</keyword>
<dbReference type="OrthoDB" id="5399138at2759"/>
<protein>
    <submittedName>
        <fullName evidence="2">Uncharacterized protein</fullName>
    </submittedName>
</protein>
<feature type="compositionally biased region" description="Basic and acidic residues" evidence="1">
    <location>
        <begin position="31"/>
        <end position="48"/>
    </location>
</feature>
<sequence length="126" mass="14311">MMEKTCSLGNNAVPIPNISQNRRRERKKERKVAEHLDNDRDLKERIINVEDEEESCSSFKDHDFDNDDDLSASEESSRRLIRDRSPLRGSRDKGEGGSSPSSSEKLLLEGERRAGRGDEHSSRVLG</sequence>
<feature type="compositionally biased region" description="Basic and acidic residues" evidence="1">
    <location>
        <begin position="75"/>
        <end position="95"/>
    </location>
</feature>
<evidence type="ECO:0000313" key="2">
    <source>
        <dbReference type="EMBL" id="PVD20956.1"/>
    </source>
</evidence>